<dbReference type="RefSeq" id="WP_002994333.1">
    <property type="nucleotide sequence ID" value="NZ_GL379770.1"/>
</dbReference>
<accession>D7VQJ2</accession>
<evidence type="ECO:0000256" key="4">
    <source>
        <dbReference type="ARBA" id="ARBA00022692"/>
    </source>
</evidence>
<dbReference type="Pfam" id="PF07681">
    <property type="entry name" value="DoxX"/>
    <property type="match status" value="1"/>
</dbReference>
<dbReference type="STRING" id="525373.HMPREF0766_13246"/>
<reference evidence="8" key="1">
    <citation type="submission" date="2010-07" db="EMBL/GenBank/DDBJ databases">
        <authorList>
            <person name="Muzny D."/>
            <person name="Qin X."/>
            <person name="Buhay C."/>
            <person name="Dugan-Rocha S."/>
            <person name="Ding Y."/>
            <person name="Chen G."/>
            <person name="Hawes A."/>
            <person name="Holder M."/>
            <person name="Jhangiani S."/>
            <person name="Johnson A."/>
            <person name="Khan Z."/>
            <person name="Li Z."/>
            <person name="Liu W."/>
            <person name="Liu X."/>
            <person name="Perez L."/>
            <person name="Shen H."/>
            <person name="Wang Q."/>
            <person name="Watt J."/>
            <person name="Xi L."/>
            <person name="Xin Y."/>
            <person name="Zhou J."/>
            <person name="Deng J."/>
            <person name="Jiang H."/>
            <person name="Liu Y."/>
            <person name="Qu J."/>
            <person name="Song X.-Z."/>
            <person name="Zhang L."/>
            <person name="Villasana D."/>
            <person name="Johnson A."/>
            <person name="Liu J."/>
            <person name="Liyanage D."/>
            <person name="Lorensuhewa L."/>
            <person name="Robinson T."/>
            <person name="Song A."/>
            <person name="Song B.-B."/>
            <person name="Dinh H."/>
            <person name="Thornton R."/>
            <person name="Coyle M."/>
            <person name="Francisco L."/>
            <person name="Jackson L."/>
            <person name="Javaid M."/>
            <person name="Korchina V."/>
            <person name="Kovar C."/>
            <person name="Mata R."/>
            <person name="Mathew T."/>
            <person name="Ngo R."/>
            <person name="Nguyen L."/>
            <person name="Nguyen N."/>
            <person name="Okwuonu G."/>
            <person name="Ongeri F."/>
            <person name="Pham C."/>
            <person name="Simmons D."/>
            <person name="Wilczek-Boney K."/>
            <person name="Hale W."/>
            <person name="Jakkamsetti A."/>
            <person name="Pham P."/>
            <person name="Ruth R."/>
            <person name="San Lucas F."/>
            <person name="Warren J."/>
            <person name="Zhang J."/>
            <person name="Zhao Z."/>
            <person name="Zhou C."/>
            <person name="Zhu D."/>
            <person name="Lee S."/>
            <person name="Bess C."/>
            <person name="Blankenburg K."/>
            <person name="Forbes L."/>
            <person name="Fu Q."/>
            <person name="Gubbala S."/>
            <person name="Hirani K."/>
            <person name="Jayaseelan J.C."/>
            <person name="Lara F."/>
            <person name="Munidasa M."/>
            <person name="Palculict T."/>
            <person name="Patil S."/>
            <person name="Pu L.-L."/>
            <person name="Saada N."/>
            <person name="Tang L."/>
            <person name="Weissenberger G."/>
            <person name="Zhu Y."/>
            <person name="Hemphill L."/>
            <person name="Shang Y."/>
            <person name="Youmans B."/>
            <person name="Ayvaz T."/>
            <person name="Ross M."/>
            <person name="Santibanez J."/>
            <person name="Aqrawi P."/>
            <person name="Gross S."/>
            <person name="Joshi V."/>
            <person name="Fowler G."/>
            <person name="Nazareth L."/>
            <person name="Reid J."/>
            <person name="Worley K."/>
            <person name="Petrosino J."/>
            <person name="Highlander S."/>
            <person name="Gibbs R."/>
        </authorList>
    </citation>
    <scope>NUCLEOTIDE SEQUENCE [LARGE SCALE GENOMIC DNA]</scope>
    <source>
        <strain evidence="8">ATCC 33861</strain>
    </source>
</reference>
<evidence type="ECO:0000313" key="8">
    <source>
        <dbReference type="EMBL" id="EFK56043.1"/>
    </source>
</evidence>
<comment type="subcellular location">
    <subcellularLocation>
        <location evidence="1">Cell membrane</location>
        <topology evidence="1">Multi-pass membrane protein</topology>
    </subcellularLocation>
</comment>
<dbReference type="InterPro" id="IPR032808">
    <property type="entry name" value="DoxX"/>
</dbReference>
<organism evidence="8 9">
    <name type="scientific">Sphingobacterium spiritivorum ATCC 33861</name>
    <dbReference type="NCBI Taxonomy" id="525373"/>
    <lineage>
        <taxon>Bacteria</taxon>
        <taxon>Pseudomonadati</taxon>
        <taxon>Bacteroidota</taxon>
        <taxon>Sphingobacteriia</taxon>
        <taxon>Sphingobacteriales</taxon>
        <taxon>Sphingobacteriaceae</taxon>
        <taxon>Sphingobacterium</taxon>
    </lineage>
</organism>
<keyword evidence="9" id="KW-1185">Reference proteome</keyword>
<keyword evidence="5 7" id="KW-1133">Transmembrane helix</keyword>
<dbReference type="eggNOG" id="COG2259">
    <property type="taxonomic scope" value="Bacteria"/>
</dbReference>
<evidence type="ECO:0000256" key="5">
    <source>
        <dbReference type="ARBA" id="ARBA00022989"/>
    </source>
</evidence>
<evidence type="ECO:0000256" key="7">
    <source>
        <dbReference type="SAM" id="Phobius"/>
    </source>
</evidence>
<dbReference type="AlphaFoldDB" id="D7VQJ2"/>
<evidence type="ECO:0000256" key="1">
    <source>
        <dbReference type="ARBA" id="ARBA00004651"/>
    </source>
</evidence>
<name>D7VQJ2_SPHSI</name>
<keyword evidence="6 7" id="KW-0472">Membrane</keyword>
<dbReference type="PANTHER" id="PTHR33452:SF1">
    <property type="entry name" value="INNER MEMBRANE PROTEIN YPHA-RELATED"/>
    <property type="match status" value="1"/>
</dbReference>
<feature type="transmembrane region" description="Helical" evidence="7">
    <location>
        <begin position="74"/>
        <end position="94"/>
    </location>
</feature>
<dbReference type="OrthoDB" id="280866at2"/>
<sequence length="133" mass="14203">MKKSQDIGLFIVRITIAVPMLMYGISKIIHGISYIEGLLKENGLPSVLAYGVYVGEVIAPILLIAGFRTRLAAVLFASNCLTAIILAQTAAIFSLNENGGWALETLAIYAGISIALFFTGSGKIALSSTHQWD</sequence>
<dbReference type="Proteomes" id="UP000006258">
    <property type="component" value="Unassembled WGS sequence"/>
</dbReference>
<dbReference type="GeneID" id="95431521"/>
<gene>
    <name evidence="8" type="ORF">HMPREF0766_13246</name>
</gene>
<evidence type="ECO:0000256" key="6">
    <source>
        <dbReference type="ARBA" id="ARBA00023136"/>
    </source>
</evidence>
<dbReference type="GO" id="GO:0005886">
    <property type="term" value="C:plasma membrane"/>
    <property type="evidence" value="ECO:0007669"/>
    <property type="project" value="UniProtKB-SubCell"/>
</dbReference>
<dbReference type="PANTHER" id="PTHR33452">
    <property type="entry name" value="OXIDOREDUCTASE CATD-RELATED"/>
    <property type="match status" value="1"/>
</dbReference>
<dbReference type="HOGENOM" id="CLU_058421_6_3_10"/>
<keyword evidence="3" id="KW-1003">Cell membrane</keyword>
<evidence type="ECO:0000256" key="3">
    <source>
        <dbReference type="ARBA" id="ARBA00022475"/>
    </source>
</evidence>
<keyword evidence="4 7" id="KW-0812">Transmembrane</keyword>
<dbReference type="InterPro" id="IPR051907">
    <property type="entry name" value="DoxX-like_oxidoreductase"/>
</dbReference>
<feature type="transmembrane region" description="Helical" evidence="7">
    <location>
        <begin position="106"/>
        <end position="126"/>
    </location>
</feature>
<dbReference type="EMBL" id="ACHA02000012">
    <property type="protein sequence ID" value="EFK56043.1"/>
    <property type="molecule type" value="Genomic_DNA"/>
</dbReference>
<comment type="similarity">
    <text evidence="2">Belongs to the DoxX family.</text>
</comment>
<proteinExistence type="inferred from homology"/>
<evidence type="ECO:0000256" key="2">
    <source>
        <dbReference type="ARBA" id="ARBA00006679"/>
    </source>
</evidence>
<feature type="transmembrane region" description="Helical" evidence="7">
    <location>
        <begin position="7"/>
        <end position="35"/>
    </location>
</feature>
<evidence type="ECO:0000313" key="9">
    <source>
        <dbReference type="Proteomes" id="UP000006258"/>
    </source>
</evidence>
<protein>
    <submittedName>
        <fullName evidence="8">DoxX family protein</fullName>
    </submittedName>
</protein>
<feature type="transmembrane region" description="Helical" evidence="7">
    <location>
        <begin position="47"/>
        <end position="67"/>
    </location>
</feature>
<comment type="caution">
    <text evidence="8">The sequence shown here is derived from an EMBL/GenBank/DDBJ whole genome shotgun (WGS) entry which is preliminary data.</text>
</comment>